<dbReference type="SUPFAM" id="SSF100950">
    <property type="entry name" value="NagB/RpiA/CoA transferase-like"/>
    <property type="match status" value="1"/>
</dbReference>
<evidence type="ECO:0000313" key="1">
    <source>
        <dbReference type="EMBL" id="EIW16924.1"/>
    </source>
</evidence>
<gene>
    <name evidence="1" type="ORF">FB4_4649</name>
</gene>
<sequence>MIDIKDRVRNKALHAKIVSAEEAATVIKPGMNIGTSGLRHL</sequence>
<accession>I9L970</accession>
<reference evidence="1 2" key="1">
    <citation type="journal article" date="2012" name="J. Bacteriol.">
        <title>Draft Genome Sequences for Two Metal-Reducing Pelosinus fermentans Strains Isolated from a Cr(VI)-Contaminated Site and for Type Strain R7.</title>
        <authorList>
            <person name="Brown S.D."/>
            <person name="Podar M."/>
            <person name="Klingeman D.M."/>
            <person name="Johnson C.M."/>
            <person name="Yang Z.K."/>
            <person name="Utturkar S.M."/>
            <person name="Land M.L."/>
            <person name="Mosher J.J."/>
            <person name="Hurt R.A.Jr."/>
            <person name="Phelps T.J."/>
            <person name="Palumbo A.V."/>
            <person name="Arkin A.P."/>
            <person name="Hazen T.C."/>
            <person name="Elias D.A."/>
        </authorList>
    </citation>
    <scope>NUCLEOTIDE SEQUENCE [LARGE SCALE GENOMIC DNA]</scope>
    <source>
        <strain evidence="1 2">B4</strain>
    </source>
</reference>
<dbReference type="GO" id="GO:0016740">
    <property type="term" value="F:transferase activity"/>
    <property type="evidence" value="ECO:0007669"/>
    <property type="project" value="UniProtKB-KW"/>
</dbReference>
<comment type="caution">
    <text evidence="1">The sequence shown here is derived from an EMBL/GenBank/DDBJ whole genome shotgun (WGS) entry which is preliminary data.</text>
</comment>
<keyword evidence="2" id="KW-1185">Reference proteome</keyword>
<dbReference type="AlphaFoldDB" id="I9L970"/>
<organism evidence="1 2">
    <name type="scientific">Pelosinus fermentans B4</name>
    <dbReference type="NCBI Taxonomy" id="1149862"/>
    <lineage>
        <taxon>Bacteria</taxon>
        <taxon>Bacillati</taxon>
        <taxon>Bacillota</taxon>
        <taxon>Negativicutes</taxon>
        <taxon>Selenomonadales</taxon>
        <taxon>Sporomusaceae</taxon>
        <taxon>Pelosinus</taxon>
    </lineage>
</organism>
<feature type="non-terminal residue" evidence="1">
    <location>
        <position position="41"/>
    </location>
</feature>
<dbReference type="EMBL" id="AKVJ01000034">
    <property type="protein sequence ID" value="EIW16924.1"/>
    <property type="molecule type" value="Genomic_DNA"/>
</dbReference>
<evidence type="ECO:0000313" key="2">
    <source>
        <dbReference type="Proteomes" id="UP000004324"/>
    </source>
</evidence>
<dbReference type="Proteomes" id="UP000004324">
    <property type="component" value="Unassembled WGS sequence"/>
</dbReference>
<proteinExistence type="predicted"/>
<protein>
    <submittedName>
        <fullName evidence="1">Succinate CoA transferase</fullName>
    </submittedName>
</protein>
<name>I9L970_9FIRM</name>
<dbReference type="InterPro" id="IPR037171">
    <property type="entry name" value="NagB/RpiA_transferase-like"/>
</dbReference>
<keyword evidence="1" id="KW-0808">Transferase</keyword>